<dbReference type="SUPFAM" id="SSF51726">
    <property type="entry name" value="UROD/MetE-like"/>
    <property type="match status" value="1"/>
</dbReference>
<protein>
    <submittedName>
        <fullName evidence="2">Uroporphyrinogen decarboxylase</fullName>
    </submittedName>
</protein>
<dbReference type="InterPro" id="IPR000257">
    <property type="entry name" value="Uroporphyrinogen_deCOase"/>
</dbReference>
<organism evidence="2 3">
    <name type="scientific">Morus notabilis</name>
    <dbReference type="NCBI Taxonomy" id="981085"/>
    <lineage>
        <taxon>Eukaryota</taxon>
        <taxon>Viridiplantae</taxon>
        <taxon>Streptophyta</taxon>
        <taxon>Embryophyta</taxon>
        <taxon>Tracheophyta</taxon>
        <taxon>Spermatophyta</taxon>
        <taxon>Magnoliopsida</taxon>
        <taxon>eudicotyledons</taxon>
        <taxon>Gunneridae</taxon>
        <taxon>Pentapetalae</taxon>
        <taxon>rosids</taxon>
        <taxon>fabids</taxon>
        <taxon>Rosales</taxon>
        <taxon>Moraceae</taxon>
        <taxon>Moreae</taxon>
        <taxon>Morus</taxon>
    </lineage>
</organism>
<evidence type="ECO:0000259" key="1">
    <source>
        <dbReference type="Pfam" id="PF01208"/>
    </source>
</evidence>
<dbReference type="AlphaFoldDB" id="W9QXH5"/>
<reference evidence="3" key="1">
    <citation type="submission" date="2013-01" db="EMBL/GenBank/DDBJ databases">
        <title>Draft Genome Sequence of a Mulberry Tree, Morus notabilis C.K. Schneid.</title>
        <authorList>
            <person name="He N."/>
            <person name="Zhao S."/>
        </authorList>
    </citation>
    <scope>NUCLEOTIDE SEQUENCE</scope>
</reference>
<dbReference type="Pfam" id="PF01208">
    <property type="entry name" value="URO-D"/>
    <property type="match status" value="1"/>
</dbReference>
<dbReference type="GO" id="GO:0006779">
    <property type="term" value="P:porphyrin-containing compound biosynthetic process"/>
    <property type="evidence" value="ECO:0007669"/>
    <property type="project" value="InterPro"/>
</dbReference>
<accession>W9QXH5</accession>
<dbReference type="eggNOG" id="KOG2872">
    <property type="taxonomic scope" value="Eukaryota"/>
</dbReference>
<dbReference type="STRING" id="981085.W9QXH5"/>
<dbReference type="PANTHER" id="PTHR21091:SF169">
    <property type="entry name" value="UROPORPHYRINOGEN DECARBOXYLASE"/>
    <property type="match status" value="1"/>
</dbReference>
<feature type="domain" description="Uroporphyrinogen decarboxylase (URO-D)" evidence="1">
    <location>
        <begin position="101"/>
        <end position="269"/>
    </location>
</feature>
<proteinExistence type="predicted"/>
<sequence>MEFSASQVAYAGSLFARAFFSPVKYPIFPRPRIYIQTDYDQRVTSEVGFPLDSAEVSDIGGKEEENKRRRRRIRKKIAIHNQPIHSQYLAIISENIFSDFPQVLHALLQKFATSMAKYVQYQADNGAQAVQIFDSWATELSPVDFEEFSLPYLKQIVDTVRKTHPNIPLILYASGSGGLLERLALTGVDVVSLDWTVDMAEGRRRLGQNIAVQGNIDPGVLFGSKDFITDRINDTVKKAGRGKHILNLGHGIVVGTPEENVAHFFEVAKGIRY</sequence>
<dbReference type="PANTHER" id="PTHR21091">
    <property type="entry name" value="METHYLTETRAHYDROFOLATE:HOMOCYSTEINE METHYLTRANSFERASE RELATED"/>
    <property type="match status" value="1"/>
</dbReference>
<dbReference type="Proteomes" id="UP000030645">
    <property type="component" value="Unassembled WGS sequence"/>
</dbReference>
<dbReference type="GO" id="GO:0004853">
    <property type="term" value="F:uroporphyrinogen decarboxylase activity"/>
    <property type="evidence" value="ECO:0007669"/>
    <property type="project" value="InterPro"/>
</dbReference>
<keyword evidence="3" id="KW-1185">Reference proteome</keyword>
<dbReference type="InterPro" id="IPR038071">
    <property type="entry name" value="UROD/MetE-like_sf"/>
</dbReference>
<name>W9QXH5_9ROSA</name>
<gene>
    <name evidence="2" type="ORF">L484_012311</name>
</gene>
<evidence type="ECO:0000313" key="2">
    <source>
        <dbReference type="EMBL" id="EXB25884.1"/>
    </source>
</evidence>
<dbReference type="Gene3D" id="3.20.20.210">
    <property type="match status" value="1"/>
</dbReference>
<evidence type="ECO:0000313" key="3">
    <source>
        <dbReference type="Proteomes" id="UP000030645"/>
    </source>
</evidence>
<dbReference type="EMBL" id="KE343368">
    <property type="protein sequence ID" value="EXB25884.1"/>
    <property type="molecule type" value="Genomic_DNA"/>
</dbReference>